<dbReference type="EMBL" id="CATQJL010000223">
    <property type="protein sequence ID" value="CAJ0599311.1"/>
    <property type="molecule type" value="Genomic_DNA"/>
</dbReference>
<gene>
    <name evidence="1" type="ORF">CYNAS_LOCUS11294</name>
</gene>
<keyword evidence="2" id="KW-1185">Reference proteome</keyword>
<proteinExistence type="predicted"/>
<evidence type="ECO:0000313" key="1">
    <source>
        <dbReference type="EMBL" id="CAJ0599311.1"/>
    </source>
</evidence>
<comment type="caution">
    <text evidence="1">The sequence shown here is derived from an EMBL/GenBank/DDBJ whole genome shotgun (WGS) entry which is preliminary data.</text>
</comment>
<reference evidence="1" key="1">
    <citation type="submission" date="2023-07" db="EMBL/GenBank/DDBJ databases">
        <authorList>
            <consortium name="CYATHOMIX"/>
        </authorList>
    </citation>
    <scope>NUCLEOTIDE SEQUENCE</scope>
    <source>
        <strain evidence="1">N/A</strain>
    </source>
</reference>
<name>A0AA36GVV0_CYLNA</name>
<protein>
    <submittedName>
        <fullName evidence="1">Uncharacterized protein</fullName>
    </submittedName>
</protein>
<dbReference type="Proteomes" id="UP001176961">
    <property type="component" value="Unassembled WGS sequence"/>
</dbReference>
<evidence type="ECO:0000313" key="2">
    <source>
        <dbReference type="Proteomes" id="UP001176961"/>
    </source>
</evidence>
<organism evidence="1 2">
    <name type="scientific">Cylicocyclus nassatus</name>
    <name type="common">Nematode worm</name>
    <dbReference type="NCBI Taxonomy" id="53992"/>
    <lineage>
        <taxon>Eukaryota</taxon>
        <taxon>Metazoa</taxon>
        <taxon>Ecdysozoa</taxon>
        <taxon>Nematoda</taxon>
        <taxon>Chromadorea</taxon>
        <taxon>Rhabditida</taxon>
        <taxon>Rhabditina</taxon>
        <taxon>Rhabditomorpha</taxon>
        <taxon>Strongyloidea</taxon>
        <taxon>Strongylidae</taxon>
        <taxon>Cylicocyclus</taxon>
    </lineage>
</organism>
<dbReference type="AlphaFoldDB" id="A0AA36GVV0"/>
<sequence length="83" mass="9543">MLFRSKTEGVVCREQGEQGSFLTGSSNKLRPLKKFYWPSQYADKARSQRITVPHYKNSIAQGRLLHYSTVLNFKQGTIANSYQ</sequence>
<accession>A0AA36GVV0</accession>